<feature type="non-terminal residue" evidence="2">
    <location>
        <position position="1"/>
    </location>
</feature>
<feature type="compositionally biased region" description="Basic and acidic residues" evidence="1">
    <location>
        <begin position="14"/>
        <end position="23"/>
    </location>
</feature>
<evidence type="ECO:0008006" key="3">
    <source>
        <dbReference type="Google" id="ProtNLM"/>
    </source>
</evidence>
<protein>
    <recommendedName>
        <fullName evidence="3">C2H2-type domain-containing protein</fullName>
    </recommendedName>
</protein>
<evidence type="ECO:0000313" key="2">
    <source>
        <dbReference type="EMBL" id="GAG46797.1"/>
    </source>
</evidence>
<accession>X0YHX5</accession>
<name>X0YHX5_9ZZZZ</name>
<comment type="caution">
    <text evidence="2">The sequence shown here is derived from an EMBL/GenBank/DDBJ whole genome shotgun (WGS) entry which is preliminary data.</text>
</comment>
<dbReference type="AlphaFoldDB" id="X0YHX5"/>
<proteinExistence type="predicted"/>
<organism evidence="2">
    <name type="scientific">marine sediment metagenome</name>
    <dbReference type="NCBI Taxonomy" id="412755"/>
    <lineage>
        <taxon>unclassified sequences</taxon>
        <taxon>metagenomes</taxon>
        <taxon>ecological metagenomes</taxon>
    </lineage>
</organism>
<dbReference type="EMBL" id="BARS01052898">
    <property type="protein sequence ID" value="GAG46797.1"/>
    <property type="molecule type" value="Genomic_DNA"/>
</dbReference>
<reference evidence="2" key="1">
    <citation type="journal article" date="2014" name="Front. Microbiol.">
        <title>High frequency of phylogenetically diverse reductive dehalogenase-homologous genes in deep subseafloor sedimentary metagenomes.</title>
        <authorList>
            <person name="Kawai M."/>
            <person name="Futagami T."/>
            <person name="Toyoda A."/>
            <person name="Takaki Y."/>
            <person name="Nishi S."/>
            <person name="Hori S."/>
            <person name="Arai W."/>
            <person name="Tsubouchi T."/>
            <person name="Morono Y."/>
            <person name="Uchiyama I."/>
            <person name="Ito T."/>
            <person name="Fujiyama A."/>
            <person name="Inagaki F."/>
            <person name="Takami H."/>
        </authorList>
    </citation>
    <scope>NUCLEOTIDE SEQUENCE</scope>
    <source>
        <strain evidence="2">Expedition CK06-06</strain>
    </source>
</reference>
<evidence type="ECO:0000256" key="1">
    <source>
        <dbReference type="SAM" id="MobiDB-lite"/>
    </source>
</evidence>
<sequence>STPDLPGDVPPKPPKYEIPEHRCPFCPQTTKSEHLLNMHIISKHKEEFNERMR</sequence>
<feature type="region of interest" description="Disordered" evidence="1">
    <location>
        <begin position="1"/>
        <end position="23"/>
    </location>
</feature>
<gene>
    <name evidence="2" type="ORF">S01H1_78586</name>
</gene>